<sequence length="533" mass="57814">MSKYGKRAVGLLLTGALCAGLLAGCGGAPEAAVTPTAPSESGSASGRRVETLRLEGGTDWGVPNPYLHQSRGPGTAKMRLVYGSLLEKDETGDVPWLAERWSMDGNDYTFTLFADAQFQDGAPLTTADVAFTLDYYQEHPPVSNSLGVGDSYLVDHYTVVDEQTITITVKEANADTLSNLGSFVILPKHIWENVDDPNSYTGEGYLTGSGAYACTAYDGATGSYEFTAFDGWCNGEQAAEKIQFVPVSDPLLAFESGEIDITSLPADLMDTYLNDPSIGVVEKANDMGYKLLINYERCPDFLELALRQGVYAAIDRQSVVDSVFRGAGTVGSAGYVPQGSLYYNENVVQYPYDPEAARAVFAGKGYSVTLLCGDDGDDLAIAEIIRNGLTAAGIEVAVEAHDSATRDGRINSGDYEFALVGNGGWGNNPPTYMRTLFSDESKFSGTNPHSMGAIGYSNAEMTALAEGQMYETDFDKRVELFQELELLVSREIPIIVIANQSSYSMYRKDVYDGWMKTYAYQQAEQNRLSYMAR</sequence>
<dbReference type="HOGENOM" id="CLU_017028_8_4_9"/>
<dbReference type="InterPro" id="IPR030678">
    <property type="entry name" value="Peptide/Ni-bd"/>
</dbReference>
<feature type="signal peptide" evidence="2">
    <location>
        <begin position="1"/>
        <end position="23"/>
    </location>
</feature>
<organism evidence="4 5">
    <name type="scientific">Flavonifractor plautii 1_3_50AFAA</name>
    <dbReference type="NCBI Taxonomy" id="742738"/>
    <lineage>
        <taxon>Bacteria</taxon>
        <taxon>Bacillati</taxon>
        <taxon>Bacillota</taxon>
        <taxon>Clostridia</taxon>
        <taxon>Eubacteriales</taxon>
        <taxon>Oscillospiraceae</taxon>
        <taxon>Flavonifractor</taxon>
    </lineage>
</organism>
<proteinExistence type="predicted"/>
<dbReference type="GO" id="GO:1904680">
    <property type="term" value="F:peptide transmembrane transporter activity"/>
    <property type="evidence" value="ECO:0007669"/>
    <property type="project" value="TreeGrafter"/>
</dbReference>
<name>A0A096B6R5_FLAPL</name>
<keyword evidence="5" id="KW-1185">Reference proteome</keyword>
<dbReference type="PANTHER" id="PTHR30290">
    <property type="entry name" value="PERIPLASMIC BINDING COMPONENT OF ABC TRANSPORTER"/>
    <property type="match status" value="1"/>
</dbReference>
<evidence type="ECO:0000256" key="1">
    <source>
        <dbReference type="ARBA" id="ARBA00022729"/>
    </source>
</evidence>
<dbReference type="EMBL" id="ADLO01000082">
    <property type="protein sequence ID" value="KGF54671.1"/>
    <property type="molecule type" value="Genomic_DNA"/>
</dbReference>
<protein>
    <recommendedName>
        <fullName evidence="3">Solute-binding protein family 5 domain-containing protein</fullName>
    </recommendedName>
</protein>
<dbReference type="GO" id="GO:0015833">
    <property type="term" value="P:peptide transport"/>
    <property type="evidence" value="ECO:0007669"/>
    <property type="project" value="TreeGrafter"/>
</dbReference>
<comment type="caution">
    <text evidence="4">The sequence shown here is derived from an EMBL/GenBank/DDBJ whole genome shotgun (WGS) entry which is preliminary data.</text>
</comment>
<dbReference type="SUPFAM" id="SSF53850">
    <property type="entry name" value="Periplasmic binding protein-like II"/>
    <property type="match status" value="1"/>
</dbReference>
<dbReference type="InterPro" id="IPR039424">
    <property type="entry name" value="SBP_5"/>
</dbReference>
<dbReference type="PATRIC" id="fig|742738.3.peg.2706"/>
<dbReference type="GO" id="GO:0042884">
    <property type="term" value="P:microcin transport"/>
    <property type="evidence" value="ECO:0007669"/>
    <property type="project" value="TreeGrafter"/>
</dbReference>
<dbReference type="Gene3D" id="3.40.190.10">
    <property type="entry name" value="Periplasmic binding protein-like II"/>
    <property type="match status" value="1"/>
</dbReference>
<evidence type="ECO:0000313" key="4">
    <source>
        <dbReference type="EMBL" id="KGF54671.1"/>
    </source>
</evidence>
<dbReference type="RefSeq" id="WP_044941853.1">
    <property type="nucleotide sequence ID" value="NZ_KN174164.1"/>
</dbReference>
<evidence type="ECO:0000313" key="5">
    <source>
        <dbReference type="Proteomes" id="UP000029585"/>
    </source>
</evidence>
<keyword evidence="1 2" id="KW-0732">Signal</keyword>
<accession>A0A096B6R5</accession>
<dbReference type="PROSITE" id="PS51257">
    <property type="entry name" value="PROKAR_LIPOPROTEIN"/>
    <property type="match status" value="1"/>
</dbReference>
<dbReference type="Proteomes" id="UP000029585">
    <property type="component" value="Unassembled WGS sequence"/>
</dbReference>
<evidence type="ECO:0000259" key="3">
    <source>
        <dbReference type="Pfam" id="PF00496"/>
    </source>
</evidence>
<dbReference type="GO" id="GO:0043190">
    <property type="term" value="C:ATP-binding cassette (ABC) transporter complex"/>
    <property type="evidence" value="ECO:0007669"/>
    <property type="project" value="InterPro"/>
</dbReference>
<dbReference type="GO" id="GO:0030288">
    <property type="term" value="C:outer membrane-bounded periplasmic space"/>
    <property type="evidence" value="ECO:0007669"/>
    <property type="project" value="TreeGrafter"/>
</dbReference>
<reference evidence="4 5" key="1">
    <citation type="submission" date="2011-08" db="EMBL/GenBank/DDBJ databases">
        <title>The Genome Sequence of Clostridium orbiscindens 1_3_50AFAA.</title>
        <authorList>
            <consortium name="The Broad Institute Genome Sequencing Platform"/>
            <person name="Earl A."/>
            <person name="Ward D."/>
            <person name="Feldgarden M."/>
            <person name="Gevers D."/>
            <person name="Daigneault M."/>
            <person name="Strauss J."/>
            <person name="Allen-Vercoe E."/>
            <person name="Young S.K."/>
            <person name="Zeng Q."/>
            <person name="Gargeya S."/>
            <person name="Fitzgerald M."/>
            <person name="Haas B."/>
            <person name="Abouelleil A."/>
            <person name="Alvarado L."/>
            <person name="Arachchi H.M."/>
            <person name="Berlin A."/>
            <person name="Brown A."/>
            <person name="Chapman S.B."/>
            <person name="Chen Z."/>
            <person name="Dunbar C."/>
            <person name="Freedman E."/>
            <person name="Gearin G."/>
            <person name="Gellesch M."/>
            <person name="Goldberg J."/>
            <person name="Griggs A."/>
            <person name="Gujja S."/>
            <person name="Heiman D."/>
            <person name="Howarth C."/>
            <person name="Larson L."/>
            <person name="Lui A."/>
            <person name="MacDonald P.J.P."/>
            <person name="Montmayeur A."/>
            <person name="Murphy C."/>
            <person name="Neiman D."/>
            <person name="Pearson M."/>
            <person name="Priest M."/>
            <person name="Roberts A."/>
            <person name="Saif S."/>
            <person name="Shea T."/>
            <person name="Shenoy N."/>
            <person name="Sisk P."/>
            <person name="Stolte C."/>
            <person name="Sykes S."/>
            <person name="Wortman J."/>
            <person name="Nusbaum C."/>
            <person name="Birren B."/>
        </authorList>
    </citation>
    <scope>NUCLEOTIDE SEQUENCE [LARGE SCALE GENOMIC DNA]</scope>
    <source>
        <strain evidence="4 5">1_3_50AFAA</strain>
    </source>
</reference>
<dbReference type="PANTHER" id="PTHR30290:SF64">
    <property type="entry name" value="ABC TRANSPORTER PERIPLASMIC BINDING PROTEIN"/>
    <property type="match status" value="1"/>
</dbReference>
<dbReference type="PIRSF" id="PIRSF002741">
    <property type="entry name" value="MppA"/>
    <property type="match status" value="1"/>
</dbReference>
<dbReference type="InterPro" id="IPR000914">
    <property type="entry name" value="SBP_5_dom"/>
</dbReference>
<feature type="domain" description="Solute-binding protein family 5" evidence="3">
    <location>
        <begin position="94"/>
        <end position="441"/>
    </location>
</feature>
<evidence type="ECO:0000256" key="2">
    <source>
        <dbReference type="SAM" id="SignalP"/>
    </source>
</evidence>
<feature type="chain" id="PRO_5038510370" description="Solute-binding protein family 5 domain-containing protein" evidence="2">
    <location>
        <begin position="24"/>
        <end position="533"/>
    </location>
</feature>
<dbReference type="Gene3D" id="3.10.105.10">
    <property type="entry name" value="Dipeptide-binding Protein, Domain 3"/>
    <property type="match status" value="1"/>
</dbReference>
<dbReference type="AlphaFoldDB" id="A0A096B6R5"/>
<gene>
    <name evidence="4" type="ORF">HMPREF9460_02634</name>
</gene>
<dbReference type="Pfam" id="PF00496">
    <property type="entry name" value="SBP_bac_5"/>
    <property type="match status" value="1"/>
</dbReference>
<dbReference type="eggNOG" id="COG0747">
    <property type="taxonomic scope" value="Bacteria"/>
</dbReference>